<dbReference type="SUPFAM" id="SSF56112">
    <property type="entry name" value="Protein kinase-like (PK-like)"/>
    <property type="match status" value="1"/>
</dbReference>
<sequence>MSEIEWIAPNPTAVTAALASIGVAIDPAEITLLARDNRFVARLPCHRIAWFPTDQHGLQRLAREAHALALIERHCSFRAPRLTHRSVAGWQLREEVPGTADPFATYHRVRDDRRLASQLGGNLGRLLADQHLGIPSAELGDWLLPRPSWPSPLPQVAADLPRVTSDGELIDRALTILARSETAELEITDRVLAHTDFGFHNMVVTSEGAVAGVFDYDEASLTDRHYDFRYLLLDTEDEALFTAAVEAYEAAGGQPIDLGRVRLLNAAAAVAFLALRGDAAPEEKPAGRTLDEDLRWVRMALERAGS</sequence>
<organism evidence="2 3">
    <name type="scientific">Devosia insulae DS-56</name>
    <dbReference type="NCBI Taxonomy" id="1116389"/>
    <lineage>
        <taxon>Bacteria</taxon>
        <taxon>Pseudomonadati</taxon>
        <taxon>Pseudomonadota</taxon>
        <taxon>Alphaproteobacteria</taxon>
        <taxon>Hyphomicrobiales</taxon>
        <taxon>Devosiaceae</taxon>
        <taxon>Devosia</taxon>
    </lineage>
</organism>
<evidence type="ECO:0000259" key="1">
    <source>
        <dbReference type="Pfam" id="PF01636"/>
    </source>
</evidence>
<proteinExistence type="predicted"/>
<dbReference type="Gene3D" id="3.90.1200.10">
    <property type="match status" value="1"/>
</dbReference>
<evidence type="ECO:0000313" key="2">
    <source>
        <dbReference type="EMBL" id="OEO31784.1"/>
    </source>
</evidence>
<keyword evidence="3" id="KW-1185">Reference proteome</keyword>
<dbReference type="AlphaFoldDB" id="A0A1E5XTD5"/>
<dbReference type="RefSeq" id="WP_069909045.1">
    <property type="nucleotide sequence ID" value="NZ_LAJE02000123.1"/>
</dbReference>
<dbReference type="InterPro" id="IPR051678">
    <property type="entry name" value="AGP_Transferase"/>
</dbReference>
<accession>A0A1E5XTD5</accession>
<comment type="caution">
    <text evidence="2">The sequence shown here is derived from an EMBL/GenBank/DDBJ whole genome shotgun (WGS) entry which is preliminary data.</text>
</comment>
<name>A0A1E5XTD5_9HYPH</name>
<reference evidence="2 3" key="1">
    <citation type="journal article" date="2015" name="Genome Announc.">
        <title>Genome Assemblies of Three Soil-Associated Devosia species: D. insulae, D. limi, and D. soli.</title>
        <authorList>
            <person name="Hassan Y.I."/>
            <person name="Lepp D."/>
            <person name="Zhou T."/>
        </authorList>
    </citation>
    <scope>NUCLEOTIDE SEQUENCE [LARGE SCALE GENOMIC DNA]</scope>
    <source>
        <strain evidence="2 3">DS-56</strain>
    </source>
</reference>
<dbReference type="Proteomes" id="UP000095463">
    <property type="component" value="Unassembled WGS sequence"/>
</dbReference>
<feature type="domain" description="Aminoglycoside phosphotransferase" evidence="1">
    <location>
        <begin position="39"/>
        <end position="263"/>
    </location>
</feature>
<dbReference type="InterPro" id="IPR011009">
    <property type="entry name" value="Kinase-like_dom_sf"/>
</dbReference>
<protein>
    <recommendedName>
        <fullName evidence="1">Aminoglycoside phosphotransferase domain-containing protein</fullName>
    </recommendedName>
</protein>
<dbReference type="EMBL" id="LAJE02000123">
    <property type="protein sequence ID" value="OEO31784.1"/>
    <property type="molecule type" value="Genomic_DNA"/>
</dbReference>
<dbReference type="Pfam" id="PF01636">
    <property type="entry name" value="APH"/>
    <property type="match status" value="1"/>
</dbReference>
<dbReference type="InterPro" id="IPR002575">
    <property type="entry name" value="Aminoglycoside_PTrfase"/>
</dbReference>
<dbReference type="PANTHER" id="PTHR21310">
    <property type="entry name" value="AMINOGLYCOSIDE PHOSPHOTRANSFERASE-RELATED-RELATED"/>
    <property type="match status" value="1"/>
</dbReference>
<evidence type="ECO:0000313" key="3">
    <source>
        <dbReference type="Proteomes" id="UP000095463"/>
    </source>
</evidence>
<gene>
    <name evidence="2" type="ORF">VW23_014625</name>
</gene>